<sequence>MTILIVHCELNRSDAKSYKSRESILRKEITKGRRMDQISPNGSIYFVHTPETAQIFMKRLVENCTMNKDKDRLAVVDANLGKVYIWGSFDEEIRAKFPFLVEECSA</sequence>
<dbReference type="AlphaFoldDB" id="A0A1I4RJQ1"/>
<name>A0A1I4RJQ1_9HYPH</name>
<keyword evidence="2" id="KW-1185">Reference proteome</keyword>
<dbReference type="STRING" id="582667.SAMN05192568_103616"/>
<dbReference type="OrthoDB" id="7993583at2"/>
<protein>
    <submittedName>
        <fullName evidence="1">Uncharacterized protein</fullName>
    </submittedName>
</protein>
<dbReference type="Proteomes" id="UP000199048">
    <property type="component" value="Unassembled WGS sequence"/>
</dbReference>
<gene>
    <name evidence="1" type="ORF">SAMN05192568_103616</name>
</gene>
<accession>A0A1I4RJQ1</accession>
<reference evidence="2" key="1">
    <citation type="submission" date="2016-10" db="EMBL/GenBank/DDBJ databases">
        <authorList>
            <person name="Varghese N."/>
            <person name="Submissions S."/>
        </authorList>
    </citation>
    <scope>NUCLEOTIDE SEQUENCE [LARGE SCALE GENOMIC DNA]</scope>
    <source>
        <strain evidence="2">BL36</strain>
    </source>
</reference>
<proteinExistence type="predicted"/>
<evidence type="ECO:0000313" key="2">
    <source>
        <dbReference type="Proteomes" id="UP000199048"/>
    </source>
</evidence>
<dbReference type="EMBL" id="FOTK01000036">
    <property type="protein sequence ID" value="SFM52448.1"/>
    <property type="molecule type" value="Genomic_DNA"/>
</dbReference>
<evidence type="ECO:0000313" key="1">
    <source>
        <dbReference type="EMBL" id="SFM52448.1"/>
    </source>
</evidence>
<organism evidence="1 2">
    <name type="scientific">Methylobacterium pseudosasicola</name>
    <dbReference type="NCBI Taxonomy" id="582667"/>
    <lineage>
        <taxon>Bacteria</taxon>
        <taxon>Pseudomonadati</taxon>
        <taxon>Pseudomonadota</taxon>
        <taxon>Alphaproteobacteria</taxon>
        <taxon>Hyphomicrobiales</taxon>
        <taxon>Methylobacteriaceae</taxon>
        <taxon>Methylobacterium</taxon>
    </lineage>
</organism>
<dbReference type="RefSeq" id="WP_139234199.1">
    <property type="nucleotide sequence ID" value="NZ_FOTK01000036.1"/>
</dbReference>